<evidence type="ECO:0000313" key="2">
    <source>
        <dbReference type="Proteomes" id="UP000617734"/>
    </source>
</evidence>
<keyword evidence="2" id="KW-1185">Reference proteome</keyword>
<accession>A0A919FFU6</accession>
<dbReference type="RefSeq" id="WP_190209976.1">
    <property type="nucleotide sequence ID" value="NZ_BNBO01000005.1"/>
</dbReference>
<dbReference type="GeneID" id="95351976"/>
<dbReference type="EMBL" id="BNBO01000005">
    <property type="protein sequence ID" value="GHH64167.1"/>
    <property type="molecule type" value="Genomic_DNA"/>
</dbReference>
<dbReference type="AlphaFoldDB" id="A0A919FFU6"/>
<gene>
    <name evidence="1" type="ORF">GCM10018781_14800</name>
</gene>
<reference evidence="1" key="1">
    <citation type="journal article" date="2014" name="Int. J. Syst. Evol. Microbiol.">
        <title>Complete genome sequence of Corynebacterium casei LMG S-19264T (=DSM 44701T), isolated from a smear-ripened cheese.</title>
        <authorList>
            <consortium name="US DOE Joint Genome Institute (JGI-PGF)"/>
            <person name="Walter F."/>
            <person name="Albersmeier A."/>
            <person name="Kalinowski J."/>
            <person name="Ruckert C."/>
        </authorList>
    </citation>
    <scope>NUCLEOTIDE SEQUENCE</scope>
    <source>
        <strain evidence="1">JCM 4646</strain>
    </source>
</reference>
<comment type="caution">
    <text evidence="1">The sequence shown here is derived from an EMBL/GenBank/DDBJ whole genome shotgun (WGS) entry which is preliminary data.</text>
</comment>
<protein>
    <submittedName>
        <fullName evidence="1">Uncharacterized protein</fullName>
    </submittedName>
</protein>
<dbReference type="Proteomes" id="UP000617734">
    <property type="component" value="Unassembled WGS sequence"/>
</dbReference>
<evidence type="ECO:0000313" key="1">
    <source>
        <dbReference type="EMBL" id="GHH64167.1"/>
    </source>
</evidence>
<proteinExistence type="predicted"/>
<name>A0A919FFU6_9ACTN</name>
<organism evidence="1 2">
    <name type="scientific">Kitasatospora indigofera</name>
    <dbReference type="NCBI Taxonomy" id="67307"/>
    <lineage>
        <taxon>Bacteria</taxon>
        <taxon>Bacillati</taxon>
        <taxon>Actinomycetota</taxon>
        <taxon>Actinomycetes</taxon>
        <taxon>Kitasatosporales</taxon>
        <taxon>Streptomycetaceae</taxon>
        <taxon>Kitasatospora</taxon>
    </lineage>
</organism>
<sequence length="78" mass="8676">MTHELRAEYGPQGRSGGVRTWHIMRTVGATEAMCGRTIDADAESRPEDDWGRTERPACQQCGSLYLHEVPHGSGDPHR</sequence>
<reference evidence="1" key="2">
    <citation type="submission" date="2020-09" db="EMBL/GenBank/DDBJ databases">
        <authorList>
            <person name="Sun Q."/>
            <person name="Ohkuma M."/>
        </authorList>
    </citation>
    <scope>NUCLEOTIDE SEQUENCE</scope>
    <source>
        <strain evidence="1">JCM 4646</strain>
    </source>
</reference>